<evidence type="ECO:0000313" key="2">
    <source>
        <dbReference type="EMBL" id="EEF40409.1"/>
    </source>
</evidence>
<dbReference type="InParanoid" id="B9S7N6"/>
<reference evidence="3" key="1">
    <citation type="journal article" date="2010" name="Nat. Biotechnol.">
        <title>Draft genome sequence of the oilseed species Ricinus communis.</title>
        <authorList>
            <person name="Chan A.P."/>
            <person name="Crabtree J."/>
            <person name="Zhao Q."/>
            <person name="Lorenzi H."/>
            <person name="Orvis J."/>
            <person name="Puiu D."/>
            <person name="Melake-Berhan A."/>
            <person name="Jones K.M."/>
            <person name="Redman J."/>
            <person name="Chen G."/>
            <person name="Cahoon E.B."/>
            <person name="Gedil M."/>
            <person name="Stanke M."/>
            <person name="Haas B.J."/>
            <person name="Wortman J.R."/>
            <person name="Fraser-Liggett C.M."/>
            <person name="Ravel J."/>
            <person name="Rabinowicz P.D."/>
        </authorList>
    </citation>
    <scope>NUCLEOTIDE SEQUENCE [LARGE SCALE GENOMIC DNA]</scope>
    <source>
        <strain evidence="3">cv. Hale</strain>
    </source>
</reference>
<dbReference type="AlphaFoldDB" id="B9S7N6"/>
<proteinExistence type="predicted"/>
<organism evidence="2 3">
    <name type="scientific">Ricinus communis</name>
    <name type="common">Castor bean</name>
    <dbReference type="NCBI Taxonomy" id="3988"/>
    <lineage>
        <taxon>Eukaryota</taxon>
        <taxon>Viridiplantae</taxon>
        <taxon>Streptophyta</taxon>
        <taxon>Embryophyta</taxon>
        <taxon>Tracheophyta</taxon>
        <taxon>Spermatophyta</taxon>
        <taxon>Magnoliopsida</taxon>
        <taxon>eudicotyledons</taxon>
        <taxon>Gunneridae</taxon>
        <taxon>Pentapetalae</taxon>
        <taxon>rosids</taxon>
        <taxon>fabids</taxon>
        <taxon>Malpighiales</taxon>
        <taxon>Euphorbiaceae</taxon>
        <taxon>Acalyphoideae</taxon>
        <taxon>Acalypheae</taxon>
        <taxon>Ricinus</taxon>
    </lineage>
</organism>
<accession>B9S7N6</accession>
<protein>
    <submittedName>
        <fullName evidence="2">Uncharacterized protein</fullName>
    </submittedName>
</protein>
<dbReference type="Proteomes" id="UP000008311">
    <property type="component" value="Unassembled WGS sequence"/>
</dbReference>
<evidence type="ECO:0000313" key="3">
    <source>
        <dbReference type="Proteomes" id="UP000008311"/>
    </source>
</evidence>
<dbReference type="EMBL" id="EQ973886">
    <property type="protein sequence ID" value="EEF40409.1"/>
    <property type="molecule type" value="Genomic_DNA"/>
</dbReference>
<evidence type="ECO:0000256" key="1">
    <source>
        <dbReference type="SAM" id="MobiDB-lite"/>
    </source>
</evidence>
<sequence length="79" mass="9212">MAKNHGSLGLTFKFNSLRIPLNMKQRWLLISDLLLIFNSKDDKNPKFKKIETMKVTSREKKSEEEEQETMCPFGDVGHI</sequence>
<keyword evidence="3" id="KW-1185">Reference proteome</keyword>
<name>B9S7N6_RICCO</name>
<gene>
    <name evidence="2" type="ORF">RCOM_0610090</name>
</gene>
<feature type="region of interest" description="Disordered" evidence="1">
    <location>
        <begin position="55"/>
        <end position="79"/>
    </location>
</feature>